<dbReference type="Gene3D" id="3.40.980.10">
    <property type="entry name" value="MoaB/Mog-like domain"/>
    <property type="match status" value="1"/>
</dbReference>
<evidence type="ECO:0000313" key="2">
    <source>
        <dbReference type="Proteomes" id="UP001521209"/>
    </source>
</evidence>
<comment type="caution">
    <text evidence="1">The sequence shown here is derived from an EMBL/GenBank/DDBJ whole genome shotgun (WGS) entry which is preliminary data.</text>
</comment>
<dbReference type="EMBL" id="JAKGBZ010000025">
    <property type="protein sequence ID" value="MCF3947542.1"/>
    <property type="molecule type" value="Genomic_DNA"/>
</dbReference>
<evidence type="ECO:0000313" key="1">
    <source>
        <dbReference type="EMBL" id="MCF3947542.1"/>
    </source>
</evidence>
<accession>A0ABS9DXR8</accession>
<reference evidence="1 2" key="1">
    <citation type="submission" date="2022-01" db="EMBL/GenBank/DDBJ databases">
        <authorList>
            <person name="Won M."/>
            <person name="Kim S.-J."/>
            <person name="Kwon S.-W."/>
        </authorList>
    </citation>
    <scope>NUCLEOTIDE SEQUENCE [LARGE SCALE GENOMIC DNA]</scope>
    <source>
        <strain evidence="1 2">KCTC 23505</strain>
    </source>
</reference>
<sequence length="48" mass="5051">MPDSIAVLTMPDIRTAANDTPGKALAERIKAVGYRIAARAILPDDAEA</sequence>
<proteinExistence type="predicted"/>
<name>A0ABS9DXR8_9PROT</name>
<dbReference type="InterPro" id="IPR036425">
    <property type="entry name" value="MoaB/Mog-like_dom_sf"/>
</dbReference>
<gene>
    <name evidence="1" type="ORF">L2A60_12725</name>
</gene>
<protein>
    <submittedName>
        <fullName evidence="1">Uncharacterized protein</fullName>
    </submittedName>
</protein>
<keyword evidence="2" id="KW-1185">Reference proteome</keyword>
<dbReference type="RefSeq" id="WP_235704792.1">
    <property type="nucleotide sequence ID" value="NZ_JAKGBZ010000025.1"/>
</dbReference>
<organism evidence="1 2">
    <name type="scientific">Acidiphilium iwatense</name>
    <dbReference type="NCBI Taxonomy" id="768198"/>
    <lineage>
        <taxon>Bacteria</taxon>
        <taxon>Pseudomonadati</taxon>
        <taxon>Pseudomonadota</taxon>
        <taxon>Alphaproteobacteria</taxon>
        <taxon>Acetobacterales</taxon>
        <taxon>Acidocellaceae</taxon>
        <taxon>Acidiphilium</taxon>
    </lineage>
</organism>
<dbReference type="Proteomes" id="UP001521209">
    <property type="component" value="Unassembled WGS sequence"/>
</dbReference>